<proteinExistence type="predicted"/>
<protein>
    <submittedName>
        <fullName evidence="1">Uncharacterized protein</fullName>
    </submittedName>
</protein>
<dbReference type="Proteomes" id="UP000501690">
    <property type="component" value="Linkage Group LG6"/>
</dbReference>
<sequence>MLLELLCSTVGCRSPLLAYFQVREVRVSRLEGSGFLVQVGISRLGEIYSNSPRLSTRAVAQATSSYFERESISLRRGGLA</sequence>
<name>A0A4D6M727_VIGUN</name>
<dbReference type="AlphaFoldDB" id="A0A4D6M727"/>
<evidence type="ECO:0000313" key="1">
    <source>
        <dbReference type="EMBL" id="QCD96623.1"/>
    </source>
</evidence>
<accession>A0A4D6M727</accession>
<reference evidence="1 2" key="1">
    <citation type="submission" date="2019-04" db="EMBL/GenBank/DDBJ databases">
        <title>An improved genome assembly and genetic linkage map for asparagus bean, Vigna unguiculata ssp. sesquipedialis.</title>
        <authorList>
            <person name="Xia Q."/>
            <person name="Zhang R."/>
            <person name="Dong Y."/>
        </authorList>
    </citation>
    <scope>NUCLEOTIDE SEQUENCE [LARGE SCALE GENOMIC DNA]</scope>
    <source>
        <tissue evidence="1">Leaf</tissue>
    </source>
</reference>
<dbReference type="EMBL" id="CP039350">
    <property type="protein sequence ID" value="QCD96623.1"/>
    <property type="molecule type" value="Genomic_DNA"/>
</dbReference>
<keyword evidence="2" id="KW-1185">Reference proteome</keyword>
<organism evidence="1 2">
    <name type="scientific">Vigna unguiculata</name>
    <name type="common">Cowpea</name>
    <dbReference type="NCBI Taxonomy" id="3917"/>
    <lineage>
        <taxon>Eukaryota</taxon>
        <taxon>Viridiplantae</taxon>
        <taxon>Streptophyta</taxon>
        <taxon>Embryophyta</taxon>
        <taxon>Tracheophyta</taxon>
        <taxon>Spermatophyta</taxon>
        <taxon>Magnoliopsida</taxon>
        <taxon>eudicotyledons</taxon>
        <taxon>Gunneridae</taxon>
        <taxon>Pentapetalae</taxon>
        <taxon>rosids</taxon>
        <taxon>fabids</taxon>
        <taxon>Fabales</taxon>
        <taxon>Fabaceae</taxon>
        <taxon>Papilionoideae</taxon>
        <taxon>50 kb inversion clade</taxon>
        <taxon>NPAAA clade</taxon>
        <taxon>indigoferoid/millettioid clade</taxon>
        <taxon>Phaseoleae</taxon>
        <taxon>Vigna</taxon>
    </lineage>
</organism>
<evidence type="ECO:0000313" key="2">
    <source>
        <dbReference type="Proteomes" id="UP000501690"/>
    </source>
</evidence>
<gene>
    <name evidence="1" type="ORF">DEO72_LG6g1330</name>
</gene>